<feature type="domain" description="PKD" evidence="1">
    <location>
        <begin position="546"/>
        <end position="610"/>
    </location>
</feature>
<dbReference type="InterPro" id="IPR013783">
    <property type="entry name" value="Ig-like_fold"/>
</dbReference>
<dbReference type="PROSITE" id="PS50093">
    <property type="entry name" value="PKD"/>
    <property type="match status" value="1"/>
</dbReference>
<dbReference type="InterPro" id="IPR000601">
    <property type="entry name" value="PKD_dom"/>
</dbReference>
<dbReference type="eggNOG" id="arCOG02559">
    <property type="taxonomic scope" value="Archaea"/>
</dbReference>
<proteinExistence type="predicted"/>
<dbReference type="AlphaFoldDB" id="Q2FLS2"/>
<dbReference type="HOGENOM" id="CLU_436572_0_0_2"/>
<dbReference type="EMBL" id="CP000254">
    <property type="protein sequence ID" value="ABD40182.1"/>
    <property type="molecule type" value="Genomic_DNA"/>
</dbReference>
<sequence>MAEEQPDLHHKMFNSGVKSSLFLEDRDVNYSREKIPSEMSNYGPRMETRQENTSLFSTAGIPVVERNWQRSVGGSDDEGIWSVLHTNDGGYLIGGYTYSTDGDVTGNHGWDDAWIVKLGPAGNLLWQKCLGGTDFDSARSTIQTSGGGYLVTGFTDSNDGDVSGNHGWSDMWALKTDSSGNLVWQKCLGGTDDESSRSVIETTDGGYLLAGYTWSDDGDVSGNHGLSDYWIVKIDNLGNLIWQKCFGGSEYDHAYSVIETSDGGYLVAGYSYSTDGDVSENHGNSDYWVIKIDKSGNLIWQKCLGGSDFEYAHSVIETSDGGYLIAGYSYSNDGDVSENHGNSDYWVIKIDKSGNLIWQKSLGGSDDDHAYSVIETSDGGYLLAGYSWSDDGDVSGNHGYADYWVVKLDNSGNLIWQQCLGGSDYDGAYRVVQNTDGRYFIGGDSESNDGDVSGNHGWSDIWVTLVSPMHSISASSDPWSLVHPYGTKSYVEGTNALYLTQGKPGAILEDVQVDEVSQGNISHYTFTDINDTHSINTTGTPVPGQIHVIFTISPQSGSVPLTVEFNDTSIGGPSSWYWQLGDGTSSPLQNLTHTYTIPGTYTVSLRAYNSQTGGYGVCNDCIQVNS</sequence>
<dbReference type="InterPro" id="IPR022409">
    <property type="entry name" value="PKD/Chitinase_dom"/>
</dbReference>
<organism evidence="2 3">
    <name type="scientific">Methanospirillum hungatei JF-1 (strain ATCC 27890 / DSM 864 / NBRC 100397 / JF-1)</name>
    <dbReference type="NCBI Taxonomy" id="323259"/>
    <lineage>
        <taxon>Archaea</taxon>
        <taxon>Methanobacteriati</taxon>
        <taxon>Methanobacteriota</taxon>
        <taxon>Stenosarchaea group</taxon>
        <taxon>Methanomicrobia</taxon>
        <taxon>Methanomicrobiales</taxon>
        <taxon>Methanospirillaceae</taxon>
        <taxon>Methanospirillum</taxon>
    </lineage>
</organism>
<evidence type="ECO:0000259" key="1">
    <source>
        <dbReference type="PROSITE" id="PS50093"/>
    </source>
</evidence>
<accession>Q2FLS2</accession>
<protein>
    <submittedName>
        <fullName evidence="2">PKD</fullName>
    </submittedName>
</protein>
<dbReference type="PANTHER" id="PTHR42754">
    <property type="entry name" value="ENDOGLUCANASE"/>
    <property type="match status" value="1"/>
</dbReference>
<gene>
    <name evidence="2" type="ordered locus">Mhun_0418</name>
</gene>
<dbReference type="eggNOG" id="arCOG02508">
    <property type="taxonomic scope" value="Archaea"/>
</dbReference>
<dbReference type="InterPro" id="IPR035986">
    <property type="entry name" value="PKD_dom_sf"/>
</dbReference>
<dbReference type="CDD" id="cd00146">
    <property type="entry name" value="PKD"/>
    <property type="match status" value="1"/>
</dbReference>
<dbReference type="Proteomes" id="UP000001941">
    <property type="component" value="Chromosome"/>
</dbReference>
<dbReference type="InParanoid" id="Q2FLS2"/>
<dbReference type="PANTHER" id="PTHR42754:SF1">
    <property type="entry name" value="LIPOPROTEIN"/>
    <property type="match status" value="1"/>
</dbReference>
<dbReference type="KEGG" id="mhu:Mhun_0418"/>
<evidence type="ECO:0000313" key="2">
    <source>
        <dbReference type="EMBL" id="ABD40182.1"/>
    </source>
</evidence>
<dbReference type="Gene3D" id="2.60.40.10">
    <property type="entry name" value="Immunoglobulins"/>
    <property type="match status" value="1"/>
</dbReference>
<reference evidence="3" key="1">
    <citation type="journal article" date="2016" name="Stand. Genomic Sci.">
        <title>Complete genome sequence of Methanospirillum hungatei type strain JF1.</title>
        <authorList>
            <person name="Gunsalus R.P."/>
            <person name="Cook L.E."/>
            <person name="Crable B."/>
            <person name="Rohlin L."/>
            <person name="McDonald E."/>
            <person name="Mouttaki H."/>
            <person name="Sieber J.R."/>
            <person name="Poweleit N."/>
            <person name="Zhou H."/>
            <person name="Lapidus A.L."/>
            <person name="Daligault H.E."/>
            <person name="Land M."/>
            <person name="Gilna P."/>
            <person name="Ivanova N."/>
            <person name="Kyrpides N."/>
            <person name="Culley D.E."/>
            <person name="McInerney M.J."/>
        </authorList>
    </citation>
    <scope>NUCLEOTIDE SEQUENCE [LARGE SCALE GENOMIC DNA]</scope>
    <source>
        <strain evidence="3">ATCC 27890 / DSM 864 / NBRC 100397 / JF-1</strain>
    </source>
</reference>
<dbReference type="SMART" id="SM00089">
    <property type="entry name" value="PKD"/>
    <property type="match status" value="1"/>
</dbReference>
<name>Q2FLS2_METHJ</name>
<dbReference type="EnsemblBacteria" id="ABD40182">
    <property type="protein sequence ID" value="ABD40182"/>
    <property type="gene ID" value="Mhun_0418"/>
</dbReference>
<dbReference type="Pfam" id="PF18911">
    <property type="entry name" value="PKD_4"/>
    <property type="match status" value="1"/>
</dbReference>
<evidence type="ECO:0000313" key="3">
    <source>
        <dbReference type="Proteomes" id="UP000001941"/>
    </source>
</evidence>
<dbReference type="SUPFAM" id="SSF49299">
    <property type="entry name" value="PKD domain"/>
    <property type="match status" value="1"/>
</dbReference>
<keyword evidence="3" id="KW-1185">Reference proteome</keyword>